<feature type="compositionally biased region" description="Basic and acidic residues" evidence="1">
    <location>
        <begin position="106"/>
        <end position="116"/>
    </location>
</feature>
<feature type="compositionally biased region" description="Polar residues" evidence="1">
    <location>
        <begin position="147"/>
        <end position="174"/>
    </location>
</feature>
<evidence type="ECO:0000313" key="3">
    <source>
        <dbReference type="Proteomes" id="UP000042958"/>
    </source>
</evidence>
<organism evidence="2 3">
    <name type="scientific">Penicillium brasilianum</name>
    <dbReference type="NCBI Taxonomy" id="104259"/>
    <lineage>
        <taxon>Eukaryota</taxon>
        <taxon>Fungi</taxon>
        <taxon>Dikarya</taxon>
        <taxon>Ascomycota</taxon>
        <taxon>Pezizomycotina</taxon>
        <taxon>Eurotiomycetes</taxon>
        <taxon>Eurotiomycetidae</taxon>
        <taxon>Eurotiales</taxon>
        <taxon>Aspergillaceae</taxon>
        <taxon>Penicillium</taxon>
    </lineage>
</organism>
<feature type="compositionally biased region" description="Low complexity" evidence="1">
    <location>
        <begin position="14"/>
        <end position="27"/>
    </location>
</feature>
<feature type="compositionally biased region" description="Acidic residues" evidence="1">
    <location>
        <begin position="39"/>
        <end position="63"/>
    </location>
</feature>
<sequence length="280" mass="30771">MNAREPLLSGFAEASSSVARGSRARQAAGKKRKVVVIDNDYEDDEDDEEKKYEDDENDEDGGADFDPKAKQKENKDSKLAGLDSRGNPLQSEFASAMERATLATKAVRDVDWRDGPKPLYNSSQRRAAYLRTDPKRRGGRASEKVKTSNPSDLTTGQGNLTPATSVPGTAQTGPTAVKKQKDNPAGQPKAMDANKAARVGPWKNNWMRSPLGDPDVRDPNDFSIALAAFQAIPDMVSRLHSDRAILGSYLVSKGLIKPEDVPMKDEEKEEEKNPFLKYAY</sequence>
<evidence type="ECO:0000313" key="2">
    <source>
        <dbReference type="EMBL" id="CEJ57819.1"/>
    </source>
</evidence>
<protein>
    <submittedName>
        <fullName evidence="2">Uncharacterized protein</fullName>
    </submittedName>
</protein>
<name>A0A0F7TM82_PENBI</name>
<evidence type="ECO:0000256" key="1">
    <source>
        <dbReference type="SAM" id="MobiDB-lite"/>
    </source>
</evidence>
<feature type="compositionally biased region" description="Basic and acidic residues" evidence="1">
    <location>
        <begin position="132"/>
        <end position="146"/>
    </location>
</feature>
<reference evidence="3" key="1">
    <citation type="journal article" date="2015" name="Genome Announc.">
        <title>Draft genome sequence of the fungus Penicillium brasilianum MG11.</title>
        <authorList>
            <person name="Horn F."/>
            <person name="Linde J."/>
            <person name="Mattern D.J."/>
            <person name="Walther G."/>
            <person name="Guthke R."/>
            <person name="Brakhage A.A."/>
            <person name="Valiante V."/>
        </authorList>
    </citation>
    <scope>NUCLEOTIDE SEQUENCE [LARGE SCALE GENOMIC DNA]</scope>
    <source>
        <strain evidence="3">MG11</strain>
    </source>
</reference>
<keyword evidence="3" id="KW-1185">Reference proteome</keyword>
<dbReference type="Proteomes" id="UP000042958">
    <property type="component" value="Unassembled WGS sequence"/>
</dbReference>
<feature type="compositionally biased region" description="Basic and acidic residues" evidence="1">
    <location>
        <begin position="65"/>
        <end position="78"/>
    </location>
</feature>
<proteinExistence type="predicted"/>
<dbReference type="AlphaFoldDB" id="A0A0F7TM82"/>
<gene>
    <name evidence="2" type="ORF">PMG11_06498</name>
</gene>
<accession>A0A0F7TM82</accession>
<dbReference type="EMBL" id="CDHK01000005">
    <property type="protein sequence ID" value="CEJ57819.1"/>
    <property type="molecule type" value="Genomic_DNA"/>
</dbReference>
<feature type="region of interest" description="Disordered" evidence="1">
    <location>
        <begin position="1"/>
        <end position="214"/>
    </location>
</feature>